<dbReference type="RefSeq" id="WP_323306220.1">
    <property type="nucleotide sequence ID" value="NZ_JAYGHX010000009.1"/>
</dbReference>
<name>A0ABU5RX32_9CYAN</name>
<sequence>MAHTPLPAETPRGRAACLDLARECLRRQGLARVAELVWDGVTASEAPLEADEQELLRELGLACHQQMLAVAEGDPAQAIALACWGARLFGHLLDQGSPQAAWVAIHHEQFCRYGSIWIHRQLTSSDDDTPALQRQELGATALKMLETLGTYHDPLPDWVPVYREALLAIPGAGAGAPPWPAADSLITIVGNCQSHPIFLGLERALPSHRFHYCAPVHMATAEDVAELHRVLGDTQVLVMHRVTPGYRDGIGLDGATLQALLPKGAGAVVLPNLHYEGYHPTIGYAHDDRGELPGLASESPLGDYHDFLAMAAAERGLEAEEILALACTPEMEELLQAWHRRSLQELARREQECDLRISPWLEANHNGEGHPMALFHTFNHPSNQVLEKLLEDLIGRLGQEPGGERPGLGSPVEQLGRQRHAILPWTRQALALPGWAAAEGRRDWENSWTLEEQLGASIAFYRRHRWLVACNQQQEKYGLAERLLALATG</sequence>
<proteinExistence type="predicted"/>
<accession>A0ABU5RX32</accession>
<protein>
    <submittedName>
        <fullName evidence="2">WcbI family polysaccharide biosynthesis putative acetyltransferase</fullName>
    </submittedName>
</protein>
<dbReference type="EMBL" id="JAYGHX010000009">
    <property type="protein sequence ID" value="MEA5392263.1"/>
    <property type="molecule type" value="Genomic_DNA"/>
</dbReference>
<dbReference type="Pfam" id="PF18588">
    <property type="entry name" value="WcbI"/>
    <property type="match status" value="1"/>
</dbReference>
<dbReference type="Gene3D" id="3.40.50.12080">
    <property type="match status" value="2"/>
</dbReference>
<evidence type="ECO:0000313" key="2">
    <source>
        <dbReference type="EMBL" id="MEA5392263.1"/>
    </source>
</evidence>
<keyword evidence="3" id="KW-1185">Reference proteome</keyword>
<evidence type="ECO:0000259" key="1">
    <source>
        <dbReference type="Pfam" id="PF18588"/>
    </source>
</evidence>
<gene>
    <name evidence="2" type="ORF">VB738_13450</name>
</gene>
<dbReference type="InterPro" id="IPR041307">
    <property type="entry name" value="WcbI"/>
</dbReference>
<organism evidence="2 3">
    <name type="scientific">Cyanobium gracile UHCC 0139</name>
    <dbReference type="NCBI Taxonomy" id="3110308"/>
    <lineage>
        <taxon>Bacteria</taxon>
        <taxon>Bacillati</taxon>
        <taxon>Cyanobacteriota</taxon>
        <taxon>Cyanophyceae</taxon>
        <taxon>Synechococcales</taxon>
        <taxon>Prochlorococcaceae</taxon>
        <taxon>Cyanobium</taxon>
    </lineage>
</organism>
<comment type="caution">
    <text evidence="2">The sequence shown here is derived from an EMBL/GenBank/DDBJ whole genome shotgun (WGS) entry which is preliminary data.</text>
</comment>
<dbReference type="Proteomes" id="UP001304461">
    <property type="component" value="Unassembled WGS sequence"/>
</dbReference>
<feature type="domain" description="Polysaccharide biosynthesis enzyme WcbI" evidence="1">
    <location>
        <begin position="186"/>
        <end position="400"/>
    </location>
</feature>
<evidence type="ECO:0000313" key="3">
    <source>
        <dbReference type="Proteomes" id="UP001304461"/>
    </source>
</evidence>
<reference evidence="2 3" key="1">
    <citation type="submission" date="2023-12" db="EMBL/GenBank/DDBJ databases">
        <title>Baltic Sea Cyanobacteria.</title>
        <authorList>
            <person name="Delbaje E."/>
            <person name="Fewer D.P."/>
            <person name="Shishido T.K."/>
        </authorList>
    </citation>
    <scope>NUCLEOTIDE SEQUENCE [LARGE SCALE GENOMIC DNA]</scope>
    <source>
        <strain evidence="2 3">UHCC 0139</strain>
    </source>
</reference>